<dbReference type="PANTHER" id="PTHR30238">
    <property type="entry name" value="MEMBRANE BOUND PREDICTED REDOX MODULATOR"/>
    <property type="match status" value="1"/>
</dbReference>
<dbReference type="EMBL" id="JBHTGP010000011">
    <property type="protein sequence ID" value="MFD0686684.1"/>
    <property type="molecule type" value="Genomic_DNA"/>
</dbReference>
<feature type="transmembrane region" description="Helical" evidence="2">
    <location>
        <begin position="157"/>
        <end position="177"/>
    </location>
</feature>
<keyword evidence="2" id="KW-1133">Transmembrane helix</keyword>
<dbReference type="NCBIfam" id="NF010619">
    <property type="entry name" value="PRK14013.2-5"/>
    <property type="match status" value="1"/>
</dbReference>
<feature type="transmembrane region" description="Helical" evidence="2">
    <location>
        <begin position="115"/>
        <end position="136"/>
    </location>
</feature>
<evidence type="ECO:0000256" key="1">
    <source>
        <dbReference type="SAM" id="MobiDB-lite"/>
    </source>
</evidence>
<feature type="region of interest" description="Disordered" evidence="1">
    <location>
        <begin position="365"/>
        <end position="386"/>
    </location>
</feature>
<keyword evidence="4" id="KW-1185">Reference proteome</keyword>
<feature type="transmembrane region" description="Helical" evidence="2">
    <location>
        <begin position="314"/>
        <end position="336"/>
    </location>
</feature>
<proteinExistence type="predicted"/>
<dbReference type="RefSeq" id="WP_131757835.1">
    <property type="nucleotide sequence ID" value="NZ_CAACUY010000039.1"/>
</dbReference>
<gene>
    <name evidence="3" type="ORF">ACFQZM_19445</name>
</gene>
<dbReference type="Pfam" id="PF04332">
    <property type="entry name" value="DUF475"/>
    <property type="match status" value="1"/>
</dbReference>
<feature type="region of interest" description="Disordered" evidence="1">
    <location>
        <begin position="211"/>
        <end position="236"/>
    </location>
</feature>
<evidence type="ECO:0000313" key="4">
    <source>
        <dbReference type="Proteomes" id="UP001597063"/>
    </source>
</evidence>
<accession>A0ABW2XKT0</accession>
<feature type="compositionally biased region" description="Basic and acidic residues" evidence="1">
    <location>
        <begin position="375"/>
        <end position="386"/>
    </location>
</feature>
<keyword evidence="2" id="KW-0472">Membrane</keyword>
<feature type="transmembrane region" description="Helical" evidence="2">
    <location>
        <begin position="284"/>
        <end position="305"/>
    </location>
</feature>
<feature type="compositionally biased region" description="Acidic residues" evidence="1">
    <location>
        <begin position="211"/>
        <end position="226"/>
    </location>
</feature>
<dbReference type="PANTHER" id="PTHR30238:SF4">
    <property type="entry name" value="SLL1022 PROTEIN"/>
    <property type="match status" value="1"/>
</dbReference>
<dbReference type="InterPro" id="IPR007427">
    <property type="entry name" value="DUF475"/>
</dbReference>
<name>A0ABW2XKT0_9ACTN</name>
<evidence type="ECO:0000256" key="2">
    <source>
        <dbReference type="SAM" id="Phobius"/>
    </source>
</evidence>
<dbReference type="Proteomes" id="UP001597063">
    <property type="component" value="Unassembled WGS sequence"/>
</dbReference>
<evidence type="ECO:0000313" key="3">
    <source>
        <dbReference type="EMBL" id="MFD0686684.1"/>
    </source>
</evidence>
<dbReference type="NCBIfam" id="NF010613">
    <property type="entry name" value="PRK14013.1-3"/>
    <property type="match status" value="1"/>
</dbReference>
<keyword evidence="2" id="KW-0812">Transmembrane</keyword>
<feature type="transmembrane region" description="Helical" evidence="2">
    <location>
        <begin position="29"/>
        <end position="53"/>
    </location>
</feature>
<organism evidence="3 4">
    <name type="scientific">Actinomadura fibrosa</name>
    <dbReference type="NCBI Taxonomy" id="111802"/>
    <lineage>
        <taxon>Bacteria</taxon>
        <taxon>Bacillati</taxon>
        <taxon>Actinomycetota</taxon>
        <taxon>Actinomycetes</taxon>
        <taxon>Streptosporangiales</taxon>
        <taxon>Thermomonosporaceae</taxon>
        <taxon>Actinomadura</taxon>
    </lineage>
</organism>
<protein>
    <submittedName>
        <fullName evidence="3">DUF475 domain-containing protein</fullName>
    </submittedName>
</protein>
<comment type="caution">
    <text evidence="3">The sequence shown here is derived from an EMBL/GenBank/DDBJ whole genome shotgun (WGS) entry which is preliminary data.</text>
</comment>
<feature type="transmembrane region" description="Helical" evidence="2">
    <location>
        <begin position="255"/>
        <end position="278"/>
    </location>
</feature>
<feature type="transmembrane region" description="Helical" evidence="2">
    <location>
        <begin position="5"/>
        <end position="23"/>
    </location>
</feature>
<feature type="transmembrane region" description="Helical" evidence="2">
    <location>
        <begin position="342"/>
        <end position="361"/>
    </location>
</feature>
<sequence length="386" mass="40733">MILRTFGWSFAVTVVGLLIALLYDGPTGLALVAVLAVLEISLSFDNAVVNAKVLDRMSPFWQKIFLTVGIAIAVFGMRLVFPLLIVGITAQLNPVEAFDLAINDSDRYHHLMTDAYPMIAAFGGMFLMMLFLDFVFEERADKWLPWLEKPLARIGKLDQLSVVVAGGSLAFVAGLYAEKPGDVMIAGVLGMVTYILVNGLGELFSEAGVDDDEAEDGADGAGDEAGDGASAKGAAGAPARSGPSSLALATGKAGFFLFLYLEVLDASFSFDGVIGAFAISTDPIIIALGLGIGAMYIRSLTVFLVRKGTLHEYVYLEHGAHWAIGALAVCMLVSIGHHVPEWITGGLGAGLIIAAFASSVVRNRGGGERPPAARPGEDKQLHSSKL</sequence>
<feature type="transmembrane region" description="Helical" evidence="2">
    <location>
        <begin position="183"/>
        <end position="201"/>
    </location>
</feature>
<reference evidence="4" key="1">
    <citation type="journal article" date="2019" name="Int. J. Syst. Evol. Microbiol.">
        <title>The Global Catalogue of Microorganisms (GCM) 10K type strain sequencing project: providing services to taxonomists for standard genome sequencing and annotation.</title>
        <authorList>
            <consortium name="The Broad Institute Genomics Platform"/>
            <consortium name="The Broad Institute Genome Sequencing Center for Infectious Disease"/>
            <person name="Wu L."/>
            <person name="Ma J."/>
        </authorList>
    </citation>
    <scope>NUCLEOTIDE SEQUENCE [LARGE SCALE GENOMIC DNA]</scope>
    <source>
        <strain evidence="4">JCM 9371</strain>
    </source>
</reference>
<feature type="compositionally biased region" description="Low complexity" evidence="1">
    <location>
        <begin position="227"/>
        <end position="236"/>
    </location>
</feature>
<feature type="transmembrane region" description="Helical" evidence="2">
    <location>
        <begin position="65"/>
        <end position="90"/>
    </location>
</feature>